<feature type="region of interest" description="Disordered" evidence="1">
    <location>
        <begin position="1"/>
        <end position="24"/>
    </location>
</feature>
<evidence type="ECO:0000313" key="4">
    <source>
        <dbReference type="Proteomes" id="UP001215151"/>
    </source>
</evidence>
<dbReference type="EMBL" id="JAPEVG010000033">
    <property type="protein sequence ID" value="KAJ8494706.1"/>
    <property type="molecule type" value="Genomic_DNA"/>
</dbReference>
<protein>
    <submittedName>
        <fullName evidence="3">Uncharacterized protein</fullName>
    </submittedName>
</protein>
<reference evidence="3" key="1">
    <citation type="submission" date="2022-11" db="EMBL/GenBank/DDBJ databases">
        <title>Genome Sequence of Cubamyces cubensis.</title>
        <authorList>
            <person name="Buettner E."/>
        </authorList>
    </citation>
    <scope>NUCLEOTIDE SEQUENCE</scope>
    <source>
        <strain evidence="3">MPL-01</strain>
    </source>
</reference>
<feature type="transmembrane region" description="Helical" evidence="2">
    <location>
        <begin position="214"/>
        <end position="233"/>
    </location>
</feature>
<feature type="transmembrane region" description="Helical" evidence="2">
    <location>
        <begin position="253"/>
        <end position="271"/>
    </location>
</feature>
<keyword evidence="2" id="KW-1133">Transmembrane helix</keyword>
<feature type="transmembrane region" description="Helical" evidence="2">
    <location>
        <begin position="49"/>
        <end position="67"/>
    </location>
</feature>
<comment type="caution">
    <text evidence="3">The sequence shown here is derived from an EMBL/GenBank/DDBJ whole genome shotgun (WGS) entry which is preliminary data.</text>
</comment>
<organism evidence="3 4">
    <name type="scientific">Trametes cubensis</name>
    <dbReference type="NCBI Taxonomy" id="1111947"/>
    <lineage>
        <taxon>Eukaryota</taxon>
        <taxon>Fungi</taxon>
        <taxon>Dikarya</taxon>
        <taxon>Basidiomycota</taxon>
        <taxon>Agaricomycotina</taxon>
        <taxon>Agaricomycetes</taxon>
        <taxon>Polyporales</taxon>
        <taxon>Polyporaceae</taxon>
        <taxon>Trametes</taxon>
    </lineage>
</organism>
<dbReference type="AlphaFoldDB" id="A0AAD7U2H1"/>
<keyword evidence="2" id="KW-0812">Transmembrane</keyword>
<evidence type="ECO:0000256" key="1">
    <source>
        <dbReference type="SAM" id="MobiDB-lite"/>
    </source>
</evidence>
<evidence type="ECO:0000256" key="2">
    <source>
        <dbReference type="SAM" id="Phobius"/>
    </source>
</evidence>
<proteinExistence type="predicted"/>
<keyword evidence="2" id="KW-0472">Membrane</keyword>
<evidence type="ECO:0000313" key="3">
    <source>
        <dbReference type="EMBL" id="KAJ8494706.1"/>
    </source>
</evidence>
<keyword evidence="4" id="KW-1185">Reference proteome</keyword>
<sequence length="409" mass="46923">MVGHGNHDSPFLKLQEPTNVDRPALEPDGSIKIEDSSWQSYWQNHPNPYWPANLLGLGVAYFVHARIRRRLPRTFPTFTTLRLGELYGMLAVAHAAAQERLLYRTQVLQDPDLHTLEMVATRQRQRWTEIQNSVRQQPEYTQIKPFDIEMQRKAGISFWAWLRDHIWSDPVTYNFYYCELYEQFADKYPDISAKDWDTCVTHIANTAESSDDVFISYAVGIAGLLTNSIPFAMLARWKRIPVLTPLLNGIQRALSYAFMGFMIMQPYRHWAYPRTLQNKQRVAEMLNEAYADKTATNAEGMLASVPLYTSDVTDATLNMTLHRSTFVLDLCADTASMRPQHSMEMEDVVLYCYSATCLVAQNLIKETSKMTTWQAALRPPHTRSLASEILANRVLLTNVSFPSIQLGLK</sequence>
<dbReference type="Proteomes" id="UP001215151">
    <property type="component" value="Unassembled WGS sequence"/>
</dbReference>
<gene>
    <name evidence="3" type="ORF">ONZ51_g2143</name>
</gene>
<accession>A0AAD7U2H1</accession>
<name>A0AAD7U2H1_9APHY</name>